<keyword evidence="2" id="KW-0393">Immunoglobulin domain</keyword>
<dbReference type="Pfam" id="PF07679">
    <property type="entry name" value="I-set"/>
    <property type="match status" value="1"/>
</dbReference>
<dbReference type="Gene3D" id="2.60.40.10">
    <property type="entry name" value="Immunoglobulins"/>
    <property type="match status" value="1"/>
</dbReference>
<sequence>MRSDFFSFFLLSAAPKFKEVNPKYLEIPLGQKCKLRCPVSGNPQPTLEWFKVTPNGSLESVANSSISRNHLHIHSFSEEDQGVYWCKASNPHGTVATNFTVRVAGESSHESHQSMAHSF</sequence>
<dbReference type="SMART" id="SM00408">
    <property type="entry name" value="IGc2"/>
    <property type="match status" value="1"/>
</dbReference>
<dbReference type="Proteomes" id="UP000887159">
    <property type="component" value="Unassembled WGS sequence"/>
</dbReference>
<dbReference type="FunFam" id="2.60.40.10:FF:000032">
    <property type="entry name" value="palladin isoform X1"/>
    <property type="match status" value="1"/>
</dbReference>
<dbReference type="PROSITE" id="PS50835">
    <property type="entry name" value="IG_LIKE"/>
    <property type="match status" value="1"/>
</dbReference>
<dbReference type="InterPro" id="IPR013783">
    <property type="entry name" value="Ig-like_fold"/>
</dbReference>
<dbReference type="PANTHER" id="PTHR10075">
    <property type="entry name" value="BASIGIN RELATED"/>
    <property type="match status" value="1"/>
</dbReference>
<dbReference type="InterPro" id="IPR007110">
    <property type="entry name" value="Ig-like_dom"/>
</dbReference>
<dbReference type="InterPro" id="IPR003599">
    <property type="entry name" value="Ig_sub"/>
</dbReference>
<evidence type="ECO:0000256" key="1">
    <source>
        <dbReference type="ARBA" id="ARBA00023157"/>
    </source>
</evidence>
<dbReference type="GO" id="GO:0048468">
    <property type="term" value="P:cell development"/>
    <property type="evidence" value="ECO:0007669"/>
    <property type="project" value="UniProtKB-ARBA"/>
</dbReference>
<comment type="caution">
    <text evidence="4">The sequence shown here is derived from an EMBL/GenBank/DDBJ whole genome shotgun (WGS) entry which is preliminary data.</text>
</comment>
<dbReference type="AlphaFoldDB" id="A0A8X6RQS3"/>
<evidence type="ECO:0000313" key="4">
    <source>
        <dbReference type="EMBL" id="GFX98825.1"/>
    </source>
</evidence>
<evidence type="ECO:0000259" key="3">
    <source>
        <dbReference type="PROSITE" id="PS50835"/>
    </source>
</evidence>
<evidence type="ECO:0000313" key="5">
    <source>
        <dbReference type="Proteomes" id="UP000887159"/>
    </source>
</evidence>
<name>A0A8X6RQS3_TRICX</name>
<protein>
    <submittedName>
        <fullName evidence="4">Fibroblast growth factor receptor</fullName>
    </submittedName>
</protein>
<dbReference type="SUPFAM" id="SSF48726">
    <property type="entry name" value="Immunoglobulin"/>
    <property type="match status" value="1"/>
</dbReference>
<dbReference type="PANTHER" id="PTHR10075:SF14">
    <property type="entry name" value="CELL ADHESION MOLECULE DSCAM2-RELATED"/>
    <property type="match status" value="1"/>
</dbReference>
<dbReference type="InterPro" id="IPR036179">
    <property type="entry name" value="Ig-like_dom_sf"/>
</dbReference>
<dbReference type="InterPro" id="IPR013098">
    <property type="entry name" value="Ig_I-set"/>
</dbReference>
<gene>
    <name evidence="4" type="primary">fgfr2_1</name>
    <name evidence="4" type="ORF">TNCV_1504011</name>
</gene>
<evidence type="ECO:0000256" key="2">
    <source>
        <dbReference type="ARBA" id="ARBA00023319"/>
    </source>
</evidence>
<keyword evidence="4" id="KW-0675">Receptor</keyword>
<accession>A0A8X6RQS3</accession>
<dbReference type="EMBL" id="BMAU01021203">
    <property type="protein sequence ID" value="GFX98825.1"/>
    <property type="molecule type" value="Genomic_DNA"/>
</dbReference>
<keyword evidence="1" id="KW-1015">Disulfide bond</keyword>
<proteinExistence type="predicted"/>
<reference evidence="4" key="1">
    <citation type="submission" date="2020-08" db="EMBL/GenBank/DDBJ databases">
        <title>Multicomponent nature underlies the extraordinary mechanical properties of spider dragline silk.</title>
        <authorList>
            <person name="Kono N."/>
            <person name="Nakamura H."/>
            <person name="Mori M."/>
            <person name="Yoshida Y."/>
            <person name="Ohtoshi R."/>
            <person name="Malay A.D."/>
            <person name="Moran D.A.P."/>
            <person name="Tomita M."/>
            <person name="Numata K."/>
            <person name="Arakawa K."/>
        </authorList>
    </citation>
    <scope>NUCLEOTIDE SEQUENCE</scope>
</reference>
<dbReference type="SMART" id="SM00409">
    <property type="entry name" value="IG"/>
    <property type="match status" value="1"/>
</dbReference>
<feature type="domain" description="Ig-like" evidence="3">
    <location>
        <begin position="15"/>
        <end position="102"/>
    </location>
</feature>
<keyword evidence="5" id="KW-1185">Reference proteome</keyword>
<dbReference type="InterPro" id="IPR003598">
    <property type="entry name" value="Ig_sub2"/>
</dbReference>
<organism evidence="4 5">
    <name type="scientific">Trichonephila clavipes</name>
    <name type="common">Golden silk orbweaver</name>
    <name type="synonym">Nephila clavipes</name>
    <dbReference type="NCBI Taxonomy" id="2585209"/>
    <lineage>
        <taxon>Eukaryota</taxon>
        <taxon>Metazoa</taxon>
        <taxon>Ecdysozoa</taxon>
        <taxon>Arthropoda</taxon>
        <taxon>Chelicerata</taxon>
        <taxon>Arachnida</taxon>
        <taxon>Araneae</taxon>
        <taxon>Araneomorphae</taxon>
        <taxon>Entelegynae</taxon>
        <taxon>Araneoidea</taxon>
        <taxon>Nephilidae</taxon>
        <taxon>Trichonephila</taxon>
    </lineage>
</organism>